<keyword evidence="3 8" id="KW-0812">Transmembrane</keyword>
<feature type="region of interest" description="Disordered" evidence="7">
    <location>
        <begin position="52"/>
        <end position="89"/>
    </location>
</feature>
<evidence type="ECO:0000256" key="4">
    <source>
        <dbReference type="ARBA" id="ARBA00022968"/>
    </source>
</evidence>
<evidence type="ECO:0000313" key="11">
    <source>
        <dbReference type="EMBL" id="KAJ6393570.1"/>
    </source>
</evidence>
<feature type="transmembrane region" description="Helical" evidence="8">
    <location>
        <begin position="16"/>
        <end position="35"/>
    </location>
</feature>
<reference evidence="11" key="1">
    <citation type="submission" date="2022-10" db="EMBL/GenBank/DDBJ databases">
        <authorList>
            <person name="Hyden B.L."/>
            <person name="Feng K."/>
            <person name="Yates T."/>
            <person name="Jawdy S."/>
            <person name="Smart L.B."/>
            <person name="Muchero W."/>
        </authorList>
    </citation>
    <scope>NUCLEOTIDE SEQUENCE</scope>
    <source>
        <tissue evidence="11">Shoot tip</tissue>
    </source>
</reference>
<evidence type="ECO:0000259" key="10">
    <source>
        <dbReference type="Pfam" id="PF14416"/>
    </source>
</evidence>
<gene>
    <name evidence="11" type="ORF">OIU77_022911</name>
</gene>
<dbReference type="InterPro" id="IPR025846">
    <property type="entry name" value="TBL_N"/>
</dbReference>
<dbReference type="InterPro" id="IPR026057">
    <property type="entry name" value="TBL_C"/>
</dbReference>
<keyword evidence="12" id="KW-1185">Reference proteome</keyword>
<evidence type="ECO:0000256" key="1">
    <source>
        <dbReference type="ARBA" id="ARBA00004167"/>
    </source>
</evidence>
<evidence type="ECO:0000256" key="5">
    <source>
        <dbReference type="ARBA" id="ARBA00022989"/>
    </source>
</evidence>
<dbReference type="EMBL" id="JAPFFI010000005">
    <property type="protein sequence ID" value="KAJ6393570.1"/>
    <property type="molecule type" value="Genomic_DNA"/>
</dbReference>
<proteinExistence type="inferred from homology"/>
<organism evidence="11 12">
    <name type="scientific">Salix suchowensis</name>
    <dbReference type="NCBI Taxonomy" id="1278906"/>
    <lineage>
        <taxon>Eukaryota</taxon>
        <taxon>Viridiplantae</taxon>
        <taxon>Streptophyta</taxon>
        <taxon>Embryophyta</taxon>
        <taxon>Tracheophyta</taxon>
        <taxon>Spermatophyta</taxon>
        <taxon>Magnoliopsida</taxon>
        <taxon>eudicotyledons</taxon>
        <taxon>Gunneridae</taxon>
        <taxon>Pentapetalae</taxon>
        <taxon>rosids</taxon>
        <taxon>fabids</taxon>
        <taxon>Malpighiales</taxon>
        <taxon>Salicaceae</taxon>
        <taxon>Saliceae</taxon>
        <taxon>Salix</taxon>
    </lineage>
</organism>
<evidence type="ECO:0000256" key="6">
    <source>
        <dbReference type="ARBA" id="ARBA00023136"/>
    </source>
</evidence>
<feature type="compositionally biased region" description="Pro residues" evidence="7">
    <location>
        <begin position="66"/>
        <end position="83"/>
    </location>
</feature>
<reference evidence="11" key="2">
    <citation type="journal article" date="2023" name="Int. J. Mol. Sci.">
        <title>De Novo Assembly and Annotation of 11 Diverse Shrub Willow (Salix) Genomes Reveals Novel Gene Organization in Sex-Linked Regions.</title>
        <authorList>
            <person name="Hyden B."/>
            <person name="Feng K."/>
            <person name="Yates T.B."/>
            <person name="Jawdy S."/>
            <person name="Cereghino C."/>
            <person name="Smart L.B."/>
            <person name="Muchero W."/>
        </authorList>
    </citation>
    <scope>NUCLEOTIDE SEQUENCE</scope>
    <source>
        <tissue evidence="11">Shoot tip</tissue>
    </source>
</reference>
<sequence length="210" mass="23697">MKLIWRLKSLNEYSSWIFKLAIAVLLLGFACRLFFYQSSRFEPNIETPFVDSTELSKEPVPSAEIPEPPPPPPPVTVDNPKPPASVNTSETFLSSGAQEHEDETPQEELNDGKCDLFTGDWIPNPSGPMYTNATCSLIEGHQNCMRNGRPDPGYLFWRWNPRNCELPPFDAPRFLEVMRNKRWALIGDSISRNHVQSLLCILSTVSFGVG</sequence>
<evidence type="ECO:0000256" key="7">
    <source>
        <dbReference type="SAM" id="MobiDB-lite"/>
    </source>
</evidence>
<dbReference type="PANTHER" id="PTHR32285">
    <property type="entry name" value="PROTEIN TRICHOME BIREFRINGENCE-LIKE 9-RELATED"/>
    <property type="match status" value="1"/>
</dbReference>
<evidence type="ECO:0000256" key="3">
    <source>
        <dbReference type="ARBA" id="ARBA00022692"/>
    </source>
</evidence>
<comment type="similarity">
    <text evidence="2">Belongs to the PC-esterase family. TBL subfamily.</text>
</comment>
<dbReference type="InterPro" id="IPR029962">
    <property type="entry name" value="TBL"/>
</dbReference>
<dbReference type="Pfam" id="PF13839">
    <property type="entry name" value="PC-Esterase"/>
    <property type="match status" value="1"/>
</dbReference>
<keyword evidence="6 8" id="KW-0472">Membrane</keyword>
<protein>
    <recommendedName>
        <fullName evidence="13">Trichome birefringence-like N-terminal domain-containing protein</fullName>
    </recommendedName>
</protein>
<feature type="domain" description="Trichome birefringence-like C-terminal" evidence="9">
    <location>
        <begin position="166"/>
        <end position="204"/>
    </location>
</feature>
<dbReference type="Pfam" id="PF14416">
    <property type="entry name" value="PMR5N"/>
    <property type="match status" value="1"/>
</dbReference>
<evidence type="ECO:0000313" key="12">
    <source>
        <dbReference type="Proteomes" id="UP001141253"/>
    </source>
</evidence>
<keyword evidence="4" id="KW-0735">Signal-anchor</keyword>
<dbReference type="PROSITE" id="PS51257">
    <property type="entry name" value="PROKAR_LIPOPROTEIN"/>
    <property type="match status" value="1"/>
</dbReference>
<evidence type="ECO:0000256" key="8">
    <source>
        <dbReference type="SAM" id="Phobius"/>
    </source>
</evidence>
<name>A0ABQ9C418_9ROSI</name>
<comment type="subcellular location">
    <subcellularLocation>
        <location evidence="1">Membrane</location>
        <topology evidence="1">Single-pass membrane protein</topology>
    </subcellularLocation>
</comment>
<keyword evidence="5 8" id="KW-1133">Transmembrane helix</keyword>
<dbReference type="PANTHER" id="PTHR32285:SF219">
    <property type="entry name" value="PROTEIN TRICHOME BIREFRINGENCE-LIKE 24"/>
    <property type="match status" value="1"/>
</dbReference>
<evidence type="ECO:0000259" key="9">
    <source>
        <dbReference type="Pfam" id="PF13839"/>
    </source>
</evidence>
<feature type="domain" description="Trichome birefringence-like N-terminal" evidence="10">
    <location>
        <begin position="113"/>
        <end position="165"/>
    </location>
</feature>
<comment type="caution">
    <text evidence="11">The sequence shown here is derived from an EMBL/GenBank/DDBJ whole genome shotgun (WGS) entry which is preliminary data.</text>
</comment>
<evidence type="ECO:0008006" key="13">
    <source>
        <dbReference type="Google" id="ProtNLM"/>
    </source>
</evidence>
<accession>A0ABQ9C418</accession>
<dbReference type="Proteomes" id="UP001141253">
    <property type="component" value="Chromosome 1"/>
</dbReference>
<evidence type="ECO:0000256" key="2">
    <source>
        <dbReference type="ARBA" id="ARBA00007727"/>
    </source>
</evidence>